<dbReference type="SUPFAM" id="SSF51735">
    <property type="entry name" value="NAD(P)-binding Rossmann-fold domains"/>
    <property type="match status" value="1"/>
</dbReference>
<keyword evidence="3" id="KW-0472">Membrane</keyword>
<dbReference type="EC" id="1.1.-.-" evidence="5"/>
<evidence type="ECO:0000313" key="6">
    <source>
        <dbReference type="Proteomes" id="UP001271769"/>
    </source>
</evidence>
<keyword evidence="2 5" id="KW-0560">Oxidoreductase</keyword>
<evidence type="ECO:0000256" key="2">
    <source>
        <dbReference type="ARBA" id="ARBA00023002"/>
    </source>
</evidence>
<name>A0ABU5DZ29_9PROT</name>
<evidence type="ECO:0000256" key="1">
    <source>
        <dbReference type="ARBA" id="ARBA00006484"/>
    </source>
</evidence>
<dbReference type="Gene3D" id="3.40.50.720">
    <property type="entry name" value="NAD(P)-binding Rossmann-like Domain"/>
    <property type="match status" value="1"/>
</dbReference>
<dbReference type="InterPro" id="IPR057326">
    <property type="entry name" value="KR_dom"/>
</dbReference>
<sequence length="275" mass="28263">MWRNMGRPAPDRQAGAEPALSAFRTEGVAAKGLAIMGVTIIFGATGGIGSALARRLAAAGRRLHLVARDPERLGALAAELDATWASCDVGKEDRLDAALAQVQEPVDGLVYAVGTINLKPLARLTVDEMLEAYRVNATGAALAVQAALPRLKEAGNASVLLFSSVAVGQGFPNHAAISMAKGAVEGLTRALAAELAPAIRVNCVAPSLTRTALAAPLLANEQMARSIAALHPLQRLGEPEDVAALGAFLMSPEAGWITGQIVGVDGGRGTLRGKS</sequence>
<dbReference type="PRINTS" id="PR00081">
    <property type="entry name" value="GDHRDH"/>
</dbReference>
<dbReference type="PANTHER" id="PTHR43477:SF1">
    <property type="entry name" value="DIHYDROANTICAPSIN 7-DEHYDROGENASE"/>
    <property type="match status" value="1"/>
</dbReference>
<dbReference type="EMBL" id="JAXCLX010000001">
    <property type="protein sequence ID" value="MDY0872194.1"/>
    <property type="molecule type" value="Genomic_DNA"/>
</dbReference>
<evidence type="ECO:0000256" key="3">
    <source>
        <dbReference type="SAM" id="Phobius"/>
    </source>
</evidence>
<dbReference type="Proteomes" id="UP001271769">
    <property type="component" value="Unassembled WGS sequence"/>
</dbReference>
<organism evidence="5 6">
    <name type="scientific">Dongia rigui</name>
    <dbReference type="NCBI Taxonomy" id="940149"/>
    <lineage>
        <taxon>Bacteria</taxon>
        <taxon>Pseudomonadati</taxon>
        <taxon>Pseudomonadota</taxon>
        <taxon>Alphaproteobacteria</taxon>
        <taxon>Rhodospirillales</taxon>
        <taxon>Dongiaceae</taxon>
        <taxon>Dongia</taxon>
    </lineage>
</organism>
<evidence type="ECO:0000313" key="5">
    <source>
        <dbReference type="EMBL" id="MDY0872194.1"/>
    </source>
</evidence>
<feature type="domain" description="Ketoreductase" evidence="4">
    <location>
        <begin position="37"/>
        <end position="207"/>
    </location>
</feature>
<feature type="transmembrane region" description="Helical" evidence="3">
    <location>
        <begin position="33"/>
        <end position="53"/>
    </location>
</feature>
<comment type="similarity">
    <text evidence="1">Belongs to the short-chain dehydrogenases/reductases (SDR) family.</text>
</comment>
<dbReference type="SMART" id="SM00822">
    <property type="entry name" value="PKS_KR"/>
    <property type="match status" value="1"/>
</dbReference>
<dbReference type="InterPro" id="IPR002347">
    <property type="entry name" value="SDR_fam"/>
</dbReference>
<keyword evidence="6" id="KW-1185">Reference proteome</keyword>
<keyword evidence="3" id="KW-0812">Transmembrane</keyword>
<gene>
    <name evidence="5" type="ORF">SMD31_09680</name>
</gene>
<dbReference type="CDD" id="cd05233">
    <property type="entry name" value="SDR_c"/>
    <property type="match status" value="1"/>
</dbReference>
<dbReference type="InterPro" id="IPR051122">
    <property type="entry name" value="SDR_DHRS6-like"/>
</dbReference>
<dbReference type="RefSeq" id="WP_320500611.1">
    <property type="nucleotide sequence ID" value="NZ_JAXCLX010000001.1"/>
</dbReference>
<protein>
    <submittedName>
        <fullName evidence="5">SDR family oxidoreductase</fullName>
        <ecNumber evidence="5">1.1.-.-</ecNumber>
    </submittedName>
</protein>
<accession>A0ABU5DZ29</accession>
<dbReference type="Pfam" id="PF13561">
    <property type="entry name" value="adh_short_C2"/>
    <property type="match status" value="1"/>
</dbReference>
<comment type="caution">
    <text evidence="5">The sequence shown here is derived from an EMBL/GenBank/DDBJ whole genome shotgun (WGS) entry which is preliminary data.</text>
</comment>
<evidence type="ECO:0000259" key="4">
    <source>
        <dbReference type="SMART" id="SM00822"/>
    </source>
</evidence>
<dbReference type="InterPro" id="IPR036291">
    <property type="entry name" value="NAD(P)-bd_dom_sf"/>
</dbReference>
<dbReference type="PANTHER" id="PTHR43477">
    <property type="entry name" value="DIHYDROANTICAPSIN 7-DEHYDROGENASE"/>
    <property type="match status" value="1"/>
</dbReference>
<proteinExistence type="inferred from homology"/>
<keyword evidence="3" id="KW-1133">Transmembrane helix</keyword>
<dbReference type="GO" id="GO:0016491">
    <property type="term" value="F:oxidoreductase activity"/>
    <property type="evidence" value="ECO:0007669"/>
    <property type="project" value="UniProtKB-KW"/>
</dbReference>
<reference evidence="5 6" key="1">
    <citation type="journal article" date="2013" name="Antonie Van Leeuwenhoek">
        <title>Dongia rigui sp. nov., isolated from freshwater of a large wetland in Korea.</title>
        <authorList>
            <person name="Baik K.S."/>
            <person name="Hwang Y.M."/>
            <person name="Choi J.S."/>
            <person name="Kwon J."/>
            <person name="Seong C.N."/>
        </authorList>
    </citation>
    <scope>NUCLEOTIDE SEQUENCE [LARGE SCALE GENOMIC DNA]</scope>
    <source>
        <strain evidence="5 6">04SU4-P</strain>
    </source>
</reference>